<proteinExistence type="predicted"/>
<name>A0A2N5TIM5_9BASI</name>
<evidence type="ECO:0000313" key="3">
    <source>
        <dbReference type="Proteomes" id="UP000235388"/>
    </source>
</evidence>
<accession>A0A2N5TIM5</accession>
<feature type="region of interest" description="Disordered" evidence="1">
    <location>
        <begin position="485"/>
        <end position="525"/>
    </location>
</feature>
<feature type="compositionally biased region" description="Polar residues" evidence="1">
    <location>
        <begin position="203"/>
        <end position="212"/>
    </location>
</feature>
<evidence type="ECO:0000313" key="2">
    <source>
        <dbReference type="EMBL" id="PLW25331.1"/>
    </source>
</evidence>
<dbReference type="Proteomes" id="UP000235388">
    <property type="component" value="Unassembled WGS sequence"/>
</dbReference>
<dbReference type="AlphaFoldDB" id="A0A2N5TIM5"/>
<evidence type="ECO:0000256" key="1">
    <source>
        <dbReference type="SAM" id="MobiDB-lite"/>
    </source>
</evidence>
<feature type="region of interest" description="Disordered" evidence="1">
    <location>
        <begin position="173"/>
        <end position="249"/>
    </location>
</feature>
<dbReference type="EMBL" id="PGCJ01000627">
    <property type="protein sequence ID" value="PLW25331.1"/>
    <property type="molecule type" value="Genomic_DNA"/>
</dbReference>
<protein>
    <submittedName>
        <fullName evidence="2">Uncharacterized protein</fullName>
    </submittedName>
</protein>
<sequence>MAILATGPMLPWGILPRPATSILSCSVTPTPPYPCSTVGSSPWPSYPDPLLTTATLLAPLPASHYHRATLPPAAPSHHRRLPPRPTDQATKLPFLLPILATATACCLDRPSYPLLAPAGPDGATLLATPASNQGTPLRRCPLPPAELPPHTCCHRPSYPPPLLSAAPTELPPTATTCCHQPSNPPPPLPAATNPATPRCVDQATPSSLTHQPASRRLPSLTGSHRPSYPSVATSRHRRRRRLPLPTGSHRLCYPPTTTPCCHRPSYPPLLPPADRAVSHQPPTELPLLLLAATTATAAFRFQPAATDRATPPPPLPAATGRATPTAAPRATLPHLQPPTELPSVATSRHRRRRRLPLPTGSHRSCYPPTTTPCCHRPSYPPLLPPADRAVSHQPPTELPLLLLAATTATAAFRFQPAATDRATPPPPLPAATGRATPTAAPVRAYPATNLPGKPPHPDPATLTILPPPADHRYPPAATRCHHSRRLPSLTGSHRPSYPTVATSRHRRRRRLPLPTGSHRLSYPPPPLPAATGRATPHCCHRPSYPPLLPPADRTLPPTCRRRLPSLTGSHHQLPPTITPCCHRPSYPHCCPRPSVPCHQPASLTGSHRPSYPPPSLPAATGRATPTAAPVRAYPATNLPAAACRLSPAATDRATPLLLLAATAAAAAFRFQPAATDRATPHHHSLLPPAELPPTAAPGRPYPATNLPLSPAATDKLPPTITPCCHRPSYPTAAPIQAYPATNLPAAACRLSLAATDRATPLLLLAATAFCLRPAATDRATPCTCIRPADHPICVSPLPSRPTYPERMQGSYPLPCMLAAAATVLTIATPSCRS</sequence>
<reference evidence="2 3" key="1">
    <citation type="submission" date="2017-11" db="EMBL/GenBank/DDBJ databases">
        <title>De novo assembly and phasing of dikaryotic genomes from two isolates of Puccinia coronata f. sp. avenae, the causal agent of oat crown rust.</title>
        <authorList>
            <person name="Miller M.E."/>
            <person name="Zhang Y."/>
            <person name="Omidvar V."/>
            <person name="Sperschneider J."/>
            <person name="Schwessinger B."/>
            <person name="Raley C."/>
            <person name="Palmer J.M."/>
            <person name="Garnica D."/>
            <person name="Upadhyaya N."/>
            <person name="Rathjen J."/>
            <person name="Taylor J.M."/>
            <person name="Park R.F."/>
            <person name="Dodds P.N."/>
            <person name="Hirsch C.D."/>
            <person name="Kianian S.F."/>
            <person name="Figueroa M."/>
        </authorList>
    </citation>
    <scope>NUCLEOTIDE SEQUENCE [LARGE SCALE GENOMIC DNA]</scope>
    <source>
        <strain evidence="2">12NC29</strain>
    </source>
</reference>
<comment type="caution">
    <text evidence="2">The sequence shown here is derived from an EMBL/GenBank/DDBJ whole genome shotgun (WGS) entry which is preliminary data.</text>
</comment>
<feature type="compositionally biased region" description="Low complexity" evidence="1">
    <location>
        <begin position="617"/>
        <end position="627"/>
    </location>
</feature>
<feature type="compositionally biased region" description="Low complexity" evidence="1">
    <location>
        <begin position="430"/>
        <end position="439"/>
    </location>
</feature>
<keyword evidence="3" id="KW-1185">Reference proteome</keyword>
<feature type="region of interest" description="Disordered" evidence="1">
    <location>
        <begin position="600"/>
        <end position="627"/>
    </location>
</feature>
<gene>
    <name evidence="2" type="ORF">PCANC_26842</name>
</gene>
<feature type="region of interest" description="Disordered" evidence="1">
    <location>
        <begin position="418"/>
        <end position="439"/>
    </location>
</feature>
<feature type="region of interest" description="Disordered" evidence="1">
    <location>
        <begin position="676"/>
        <end position="704"/>
    </location>
</feature>
<organism evidence="2 3">
    <name type="scientific">Puccinia coronata f. sp. avenae</name>
    <dbReference type="NCBI Taxonomy" id="200324"/>
    <lineage>
        <taxon>Eukaryota</taxon>
        <taxon>Fungi</taxon>
        <taxon>Dikarya</taxon>
        <taxon>Basidiomycota</taxon>
        <taxon>Pucciniomycotina</taxon>
        <taxon>Pucciniomycetes</taxon>
        <taxon>Pucciniales</taxon>
        <taxon>Pucciniaceae</taxon>
        <taxon>Puccinia</taxon>
    </lineage>
</organism>
<feature type="region of interest" description="Disordered" evidence="1">
    <location>
        <begin position="303"/>
        <end position="367"/>
    </location>
</feature>
<feature type="compositionally biased region" description="Low complexity" evidence="1">
    <location>
        <begin position="317"/>
        <end position="333"/>
    </location>
</feature>